<evidence type="ECO:0000256" key="3">
    <source>
        <dbReference type="ARBA" id="ARBA00022829"/>
    </source>
</evidence>
<dbReference type="EMBL" id="OUUY01000068">
    <property type="protein sequence ID" value="SPQ00418.1"/>
    <property type="molecule type" value="Genomic_DNA"/>
</dbReference>
<comment type="subunit">
    <text evidence="5">Homodimer. Homodimerization may be required to stabilize the binding of ScpA to the Smc head domains. Component of a cohesin-like complex composed of ScpA, ScpB and the Smc homodimer, in which ScpA and ScpB bind to the head domain of Smc. The presence of the three proteins is required for the association of the complex with DNA.</text>
</comment>
<evidence type="ECO:0000313" key="7">
    <source>
        <dbReference type="Proteomes" id="UP000245125"/>
    </source>
</evidence>
<evidence type="ECO:0000256" key="2">
    <source>
        <dbReference type="ARBA" id="ARBA00022618"/>
    </source>
</evidence>
<keyword evidence="1 5" id="KW-0963">Cytoplasm</keyword>
<keyword evidence="3 5" id="KW-0159">Chromosome partition</keyword>
<dbReference type="PANTHER" id="PTHR34298:SF2">
    <property type="entry name" value="SEGREGATION AND CONDENSATION PROTEIN B"/>
    <property type="match status" value="1"/>
</dbReference>
<dbReference type="Gene3D" id="1.10.10.10">
    <property type="entry name" value="Winged helix-like DNA-binding domain superfamily/Winged helix DNA-binding domain"/>
    <property type="match status" value="2"/>
</dbReference>
<name>A0A2U3QG99_9BACT</name>
<dbReference type="PIRSF" id="PIRSF019345">
    <property type="entry name" value="ScpB"/>
    <property type="match status" value="1"/>
</dbReference>
<organism evidence="6 7">
    <name type="scientific">Candidatus Sulfobium mesophilum</name>
    <dbReference type="NCBI Taxonomy" id="2016548"/>
    <lineage>
        <taxon>Bacteria</taxon>
        <taxon>Pseudomonadati</taxon>
        <taxon>Nitrospirota</taxon>
        <taxon>Nitrospiria</taxon>
        <taxon>Nitrospirales</taxon>
        <taxon>Nitrospiraceae</taxon>
        <taxon>Candidatus Sulfobium</taxon>
    </lineage>
</organism>
<comment type="similarity">
    <text evidence="5">Belongs to the ScpB family.</text>
</comment>
<dbReference type="InterPro" id="IPR005234">
    <property type="entry name" value="ScpB_csome_segregation"/>
</dbReference>
<dbReference type="InterPro" id="IPR036390">
    <property type="entry name" value="WH_DNA-bd_sf"/>
</dbReference>
<gene>
    <name evidence="5 6" type="primary">scpB</name>
    <name evidence="6" type="ORF">NBG4_230017</name>
</gene>
<dbReference type="GO" id="GO:0006260">
    <property type="term" value="P:DNA replication"/>
    <property type="evidence" value="ECO:0007669"/>
    <property type="project" value="UniProtKB-UniRule"/>
</dbReference>
<dbReference type="AlphaFoldDB" id="A0A2U3QG99"/>
<evidence type="ECO:0000256" key="4">
    <source>
        <dbReference type="ARBA" id="ARBA00023306"/>
    </source>
</evidence>
<comment type="subcellular location">
    <subcellularLocation>
        <location evidence="5">Cytoplasm</location>
    </subcellularLocation>
    <text evidence="5">Associated with two foci at the outer edges of the nucleoid region in young cells, and at four foci within both cell halves in older cells.</text>
</comment>
<dbReference type="GO" id="GO:0051304">
    <property type="term" value="P:chromosome separation"/>
    <property type="evidence" value="ECO:0007669"/>
    <property type="project" value="InterPro"/>
</dbReference>
<dbReference type="Proteomes" id="UP000245125">
    <property type="component" value="Unassembled WGS sequence"/>
</dbReference>
<dbReference type="HAMAP" id="MF_01804">
    <property type="entry name" value="ScpB"/>
    <property type="match status" value="1"/>
</dbReference>
<dbReference type="PANTHER" id="PTHR34298">
    <property type="entry name" value="SEGREGATION AND CONDENSATION PROTEIN B"/>
    <property type="match status" value="1"/>
</dbReference>
<dbReference type="NCBIfam" id="TIGR00281">
    <property type="entry name" value="SMC-Scp complex subunit ScpB"/>
    <property type="match status" value="1"/>
</dbReference>
<evidence type="ECO:0000256" key="1">
    <source>
        <dbReference type="ARBA" id="ARBA00022490"/>
    </source>
</evidence>
<sequence length="189" mass="21641">MIFFKPFWYIWFTLETKEKKSLIEALLFVSGEPLSLAELKNVTELPESDIKQLLDEMIVEYKDREGGLLIQEIANGYQMVTNPQNAQWIKKYKSTSPSGKLSMPALETLAIIAYKQPIIKAELEQIRGVNSDGVMKTLLDRRLIKILGRKEVPGKPLLYATTREFLQYFGLKDLTELPTISELTREEAA</sequence>
<keyword evidence="7" id="KW-1185">Reference proteome</keyword>
<comment type="function">
    <text evidence="5">Participates in chromosomal partition during cell division. May act via the formation of a condensin-like complex containing Smc and ScpA that pull DNA away from mid-cell into both cell halves.</text>
</comment>
<accession>A0A2U3QG99</accession>
<proteinExistence type="inferred from homology"/>
<evidence type="ECO:0000256" key="5">
    <source>
        <dbReference type="HAMAP-Rule" id="MF_01804"/>
    </source>
</evidence>
<keyword evidence="2 5" id="KW-0132">Cell division</keyword>
<dbReference type="SUPFAM" id="SSF46785">
    <property type="entry name" value="Winged helix' DNA-binding domain"/>
    <property type="match status" value="2"/>
</dbReference>
<keyword evidence="4 5" id="KW-0131">Cell cycle</keyword>
<dbReference type="GO" id="GO:0051301">
    <property type="term" value="P:cell division"/>
    <property type="evidence" value="ECO:0007669"/>
    <property type="project" value="UniProtKB-KW"/>
</dbReference>
<reference evidence="7" key="1">
    <citation type="submission" date="2018-03" db="EMBL/GenBank/DDBJ databases">
        <authorList>
            <person name="Zecchin S."/>
        </authorList>
    </citation>
    <scope>NUCLEOTIDE SEQUENCE [LARGE SCALE GENOMIC DNA]</scope>
</reference>
<dbReference type="InterPro" id="IPR036388">
    <property type="entry name" value="WH-like_DNA-bd_sf"/>
</dbReference>
<dbReference type="GO" id="GO:0005737">
    <property type="term" value="C:cytoplasm"/>
    <property type="evidence" value="ECO:0007669"/>
    <property type="project" value="UniProtKB-SubCell"/>
</dbReference>
<dbReference type="Pfam" id="PF04079">
    <property type="entry name" value="SMC_ScpB"/>
    <property type="match status" value="1"/>
</dbReference>
<evidence type="ECO:0000313" key="6">
    <source>
        <dbReference type="EMBL" id="SPQ00418.1"/>
    </source>
</evidence>
<protein>
    <recommendedName>
        <fullName evidence="5">Segregation and condensation protein B</fullName>
    </recommendedName>
</protein>